<keyword evidence="3" id="KW-0050">Antiport</keyword>
<feature type="transmembrane region" description="Helical" evidence="10">
    <location>
        <begin position="156"/>
        <end position="179"/>
    </location>
</feature>
<keyword evidence="5 10" id="KW-0812">Transmembrane</keyword>
<feature type="domain" description="RCK N-terminal" evidence="12">
    <location>
        <begin position="408"/>
        <end position="496"/>
    </location>
</feature>
<evidence type="ECO:0000259" key="12">
    <source>
        <dbReference type="Pfam" id="PF02254"/>
    </source>
</evidence>
<evidence type="ECO:0000256" key="9">
    <source>
        <dbReference type="SAM" id="MobiDB-lite"/>
    </source>
</evidence>
<dbReference type="OrthoDB" id="570124at2"/>
<evidence type="ECO:0000259" key="11">
    <source>
        <dbReference type="Pfam" id="PF00999"/>
    </source>
</evidence>
<feature type="transmembrane region" description="Helical" evidence="10">
    <location>
        <begin position="63"/>
        <end position="83"/>
    </location>
</feature>
<keyword evidence="6 10" id="KW-1133">Transmembrane helix</keyword>
<evidence type="ECO:0000256" key="4">
    <source>
        <dbReference type="ARBA" id="ARBA00022475"/>
    </source>
</evidence>
<keyword evidence="7" id="KW-0406">Ion transport</keyword>
<dbReference type="Gene3D" id="1.20.1530.20">
    <property type="match status" value="1"/>
</dbReference>
<evidence type="ECO:0000256" key="3">
    <source>
        <dbReference type="ARBA" id="ARBA00022449"/>
    </source>
</evidence>
<dbReference type="InterPro" id="IPR038770">
    <property type="entry name" value="Na+/solute_symporter_sf"/>
</dbReference>
<evidence type="ECO:0000256" key="8">
    <source>
        <dbReference type="ARBA" id="ARBA00023136"/>
    </source>
</evidence>
<keyword evidence="8 10" id="KW-0472">Membrane</keyword>
<evidence type="ECO:0000256" key="5">
    <source>
        <dbReference type="ARBA" id="ARBA00022692"/>
    </source>
</evidence>
<evidence type="ECO:0000256" key="1">
    <source>
        <dbReference type="ARBA" id="ARBA00004651"/>
    </source>
</evidence>
<dbReference type="Pfam" id="PF00999">
    <property type="entry name" value="Na_H_Exchanger"/>
    <property type="match status" value="1"/>
</dbReference>
<proteinExistence type="predicted"/>
<dbReference type="AlphaFoldDB" id="A0A1G7SSV0"/>
<feature type="transmembrane region" description="Helical" evidence="10">
    <location>
        <begin position="225"/>
        <end position="245"/>
    </location>
</feature>
<feature type="domain" description="Cation/H+ exchanger transmembrane" evidence="11">
    <location>
        <begin position="27"/>
        <end position="396"/>
    </location>
</feature>
<accession>A0A1G7SSV0</accession>
<feature type="region of interest" description="Disordered" evidence="9">
    <location>
        <begin position="653"/>
        <end position="676"/>
    </location>
</feature>
<evidence type="ECO:0000256" key="10">
    <source>
        <dbReference type="SAM" id="Phobius"/>
    </source>
</evidence>
<dbReference type="GO" id="GO:1902600">
    <property type="term" value="P:proton transmembrane transport"/>
    <property type="evidence" value="ECO:0007669"/>
    <property type="project" value="InterPro"/>
</dbReference>
<evidence type="ECO:0000256" key="7">
    <source>
        <dbReference type="ARBA" id="ARBA00023065"/>
    </source>
</evidence>
<keyword evidence="4" id="KW-1003">Cell membrane</keyword>
<dbReference type="RefSeq" id="WP_074646653.1">
    <property type="nucleotide sequence ID" value="NZ_FNBL01000015.1"/>
</dbReference>
<feature type="transmembrane region" description="Helical" evidence="10">
    <location>
        <begin position="124"/>
        <end position="144"/>
    </location>
</feature>
<keyword evidence="2" id="KW-0813">Transport</keyword>
<dbReference type="InterPro" id="IPR003148">
    <property type="entry name" value="RCK_N"/>
</dbReference>
<dbReference type="PANTHER" id="PTHR32507:SF0">
    <property type="entry name" value="NA(+)_H(+) ANTIPORTER 2-RELATED"/>
    <property type="match status" value="1"/>
</dbReference>
<feature type="transmembrane region" description="Helical" evidence="10">
    <location>
        <begin position="307"/>
        <end position="327"/>
    </location>
</feature>
<dbReference type="GO" id="GO:0005886">
    <property type="term" value="C:plasma membrane"/>
    <property type="evidence" value="ECO:0007669"/>
    <property type="project" value="UniProtKB-SubCell"/>
</dbReference>
<gene>
    <name evidence="13" type="ORF">SAMN04488117_11521</name>
</gene>
<dbReference type="Pfam" id="PF02254">
    <property type="entry name" value="TrkA_N"/>
    <property type="match status" value="1"/>
</dbReference>
<dbReference type="EMBL" id="FNBL01000015">
    <property type="protein sequence ID" value="SDG26093.1"/>
    <property type="molecule type" value="Genomic_DNA"/>
</dbReference>
<feature type="transmembrane region" description="Helical" evidence="10">
    <location>
        <begin position="281"/>
        <end position="301"/>
    </location>
</feature>
<dbReference type="InterPro" id="IPR006153">
    <property type="entry name" value="Cation/H_exchanger_TM"/>
</dbReference>
<evidence type="ECO:0000313" key="13">
    <source>
        <dbReference type="EMBL" id="SDG26093.1"/>
    </source>
</evidence>
<comment type="subcellular location">
    <subcellularLocation>
        <location evidence="1">Cell membrane</location>
        <topology evidence="1">Multi-pass membrane protein</topology>
    </subcellularLocation>
</comment>
<dbReference type="Proteomes" id="UP000182284">
    <property type="component" value="Unassembled WGS sequence"/>
</dbReference>
<dbReference type="GO" id="GO:0006813">
    <property type="term" value="P:potassium ion transport"/>
    <property type="evidence" value="ECO:0007669"/>
    <property type="project" value="InterPro"/>
</dbReference>
<organism evidence="13 14">
    <name type="scientific">Celeribacter baekdonensis</name>
    <dbReference type="NCBI Taxonomy" id="875171"/>
    <lineage>
        <taxon>Bacteria</taxon>
        <taxon>Pseudomonadati</taxon>
        <taxon>Pseudomonadota</taxon>
        <taxon>Alphaproteobacteria</taxon>
        <taxon>Rhodobacterales</taxon>
        <taxon>Roseobacteraceae</taxon>
        <taxon>Celeribacter</taxon>
    </lineage>
</organism>
<dbReference type="GO" id="GO:0015297">
    <property type="term" value="F:antiporter activity"/>
    <property type="evidence" value="ECO:0007669"/>
    <property type="project" value="UniProtKB-KW"/>
</dbReference>
<dbReference type="Gene3D" id="3.40.50.720">
    <property type="entry name" value="NAD(P)-binding Rossmann-like Domain"/>
    <property type="match status" value="1"/>
</dbReference>
<feature type="transmembrane region" description="Helical" evidence="10">
    <location>
        <begin position="37"/>
        <end position="57"/>
    </location>
</feature>
<feature type="transmembrane region" description="Helical" evidence="10">
    <location>
        <begin position="191"/>
        <end position="213"/>
    </location>
</feature>
<name>A0A1G7SSV0_9RHOB</name>
<sequence>MATDTMTGMNPVDAFALVGVLGVGAQWLAWRLKLPAIVLMLAAGLIVGPGFGLLQPARDIGPVVQPLISLAVAVILFEGGLTLDLHKLGDAKRGVFRLVVVGAPLGWLLSASALHWGAGLGWEASAVFGGIMVVTGPTVIAPLLRQAKLQRRPANLLQWEAIVNDPVGALAAVLAFEFVLVGREAESLSAALLQLGFGIIVAGAVGLLAGLAVSYTFRRAYVPEYMKVPVLFVTLLVTFAVPDLMLHESGLLAVTVMGLVIANADLPSFDELRRFKEHATILLVSGVFILLAASMDFASLGQLTWRAGVFVALVILVARPVTVLVALIGTKLPRNEKLLIAFTGPRGVVLVAVAGLFGERLAAAGVEGAGVIGPLAFVLVLVTVVLHGFTLAPFARALGLASTGKPGVLILGGSRFTTSLAEALKREDIPVLIADPNHARLVRPRAANLPVFYGDILGEAAEDSLEILSYDTLIAASDNDAYNTLVATDFGSEYGRENVWQLARVKEGKVRHSLPTQLGGRPFGMGKTFGDLDALMQSGWRVSVTTLSEDYDFETWKADRKGALLLGRLKEDGTFRRLLSEDADILFPLRAEAEIDALPEEQRESARAALKRRMSEAREAASRARVATGARLVALVPPEASTPATREIETVKTVEKPTSARANAAKTAAKAPPKPA</sequence>
<evidence type="ECO:0000256" key="6">
    <source>
        <dbReference type="ARBA" id="ARBA00022989"/>
    </source>
</evidence>
<evidence type="ECO:0000313" key="14">
    <source>
        <dbReference type="Proteomes" id="UP000182284"/>
    </source>
</evidence>
<reference evidence="13 14" key="1">
    <citation type="submission" date="2016-10" db="EMBL/GenBank/DDBJ databases">
        <authorList>
            <person name="de Groot N.N."/>
        </authorList>
    </citation>
    <scope>NUCLEOTIDE SEQUENCE [LARGE SCALE GENOMIC DNA]</scope>
    <source>
        <strain evidence="13 14">DSM 27375</strain>
    </source>
</reference>
<protein>
    <submittedName>
        <fullName evidence="13">NhaP-type Na+/H+ or K+/H+ antiporter</fullName>
    </submittedName>
</protein>
<evidence type="ECO:0000256" key="2">
    <source>
        <dbReference type="ARBA" id="ARBA00022448"/>
    </source>
</evidence>
<feature type="compositionally biased region" description="Low complexity" evidence="9">
    <location>
        <begin position="660"/>
        <end position="676"/>
    </location>
</feature>
<dbReference type="InterPro" id="IPR036291">
    <property type="entry name" value="NAD(P)-bd_dom_sf"/>
</dbReference>
<dbReference type="PANTHER" id="PTHR32507">
    <property type="entry name" value="NA(+)/H(+) ANTIPORTER 1"/>
    <property type="match status" value="1"/>
</dbReference>
<feature type="transmembrane region" description="Helical" evidence="10">
    <location>
        <begin position="339"/>
        <end position="357"/>
    </location>
</feature>
<feature type="transmembrane region" description="Helical" evidence="10">
    <location>
        <begin position="369"/>
        <end position="395"/>
    </location>
</feature>
<feature type="transmembrane region" description="Helical" evidence="10">
    <location>
        <begin position="95"/>
        <end position="118"/>
    </location>
</feature>
<dbReference type="SUPFAM" id="SSF51735">
    <property type="entry name" value="NAD(P)-binding Rossmann-fold domains"/>
    <property type="match status" value="1"/>
</dbReference>